<comment type="caution">
    <text evidence="2">The sequence shown here is derived from an EMBL/GenBank/DDBJ whole genome shotgun (WGS) entry which is preliminary data.</text>
</comment>
<name>A0AAV6P9S6_9ROSI</name>
<proteinExistence type="predicted"/>
<reference evidence="2 3" key="1">
    <citation type="journal article" date="2021" name="Hortic Res">
        <title>The domestication of Cucurbita argyrosperma as revealed by the genome of its wild relative.</title>
        <authorList>
            <person name="Barrera-Redondo J."/>
            <person name="Sanchez-de la Vega G."/>
            <person name="Aguirre-Liguori J.A."/>
            <person name="Castellanos-Morales G."/>
            <person name="Gutierrez-Guerrero Y.T."/>
            <person name="Aguirre-Dugua X."/>
            <person name="Aguirre-Planter E."/>
            <person name="Tenaillon M.I."/>
            <person name="Lira-Saade R."/>
            <person name="Eguiarte L.E."/>
        </authorList>
    </citation>
    <scope>NUCLEOTIDE SEQUENCE [LARGE SCALE GENOMIC DNA]</scope>
    <source>
        <strain evidence="2">JBR-2021</strain>
    </source>
</reference>
<feature type="region of interest" description="Disordered" evidence="1">
    <location>
        <begin position="22"/>
        <end position="59"/>
    </location>
</feature>
<protein>
    <submittedName>
        <fullName evidence="2">Uncharacterized protein</fullName>
    </submittedName>
</protein>
<feature type="non-terminal residue" evidence="2">
    <location>
        <position position="1"/>
    </location>
</feature>
<sequence length="124" mass="13634">MSLKNIGEKAEFAWKRIKSMLHSGRETTENSNSLGEKTSTAAVEKSNEGKENVTPTNGNGKVAAAAAKLFVMSMGKHKFLEAHGLEQWWSDDLQHQLALHDSKQLKSLYTLASAQQPTPGRPSR</sequence>
<dbReference type="Proteomes" id="UP000685013">
    <property type="component" value="Chromosome 1"/>
</dbReference>
<evidence type="ECO:0000313" key="2">
    <source>
        <dbReference type="EMBL" id="KAG6607976.1"/>
    </source>
</evidence>
<evidence type="ECO:0000313" key="3">
    <source>
        <dbReference type="Proteomes" id="UP000685013"/>
    </source>
</evidence>
<dbReference type="EMBL" id="JAGKQH010000001">
    <property type="protein sequence ID" value="KAG6607976.1"/>
    <property type="molecule type" value="Genomic_DNA"/>
</dbReference>
<keyword evidence="3" id="KW-1185">Reference proteome</keyword>
<gene>
    <name evidence="2" type="ORF">SDJN03_01318</name>
</gene>
<accession>A0AAV6P9S6</accession>
<evidence type="ECO:0000256" key="1">
    <source>
        <dbReference type="SAM" id="MobiDB-lite"/>
    </source>
</evidence>
<dbReference type="AlphaFoldDB" id="A0AAV6P9S6"/>
<organism evidence="2 3">
    <name type="scientific">Cucurbita argyrosperma subsp. sororia</name>
    <dbReference type="NCBI Taxonomy" id="37648"/>
    <lineage>
        <taxon>Eukaryota</taxon>
        <taxon>Viridiplantae</taxon>
        <taxon>Streptophyta</taxon>
        <taxon>Embryophyta</taxon>
        <taxon>Tracheophyta</taxon>
        <taxon>Spermatophyta</taxon>
        <taxon>Magnoliopsida</taxon>
        <taxon>eudicotyledons</taxon>
        <taxon>Gunneridae</taxon>
        <taxon>Pentapetalae</taxon>
        <taxon>rosids</taxon>
        <taxon>fabids</taxon>
        <taxon>Cucurbitales</taxon>
        <taxon>Cucurbitaceae</taxon>
        <taxon>Cucurbiteae</taxon>
        <taxon>Cucurbita</taxon>
    </lineage>
</organism>
<feature type="compositionally biased region" description="Polar residues" evidence="1">
    <location>
        <begin position="29"/>
        <end position="41"/>
    </location>
</feature>